<dbReference type="EMBL" id="JAKREW010000072">
    <property type="protein sequence ID" value="MCG7509118.1"/>
    <property type="molecule type" value="Genomic_DNA"/>
</dbReference>
<dbReference type="Proteomes" id="UP001201701">
    <property type="component" value="Unassembled WGS sequence"/>
</dbReference>
<sequence length="189" mass="20734">MRSQLRFIMHPDDERDFVAHILSDDRVFLIDEHSNDPAGPPLLRSMEPVAGSLCSIVLRPAGGGANHTGAASGKIQFSRSQIVGPLITEGRIAIGTIAGSEEAAWVERQYKALSKFIKARYTNSILRWYNPNLPFGPGEPGRSANPGKPDPQVWVGPSVRGWLAEDPERRIKQHWSYGALAFLEPKPAG</sequence>
<proteinExistence type="predicted"/>
<evidence type="ECO:0000313" key="1">
    <source>
        <dbReference type="EMBL" id="MCG7509118.1"/>
    </source>
</evidence>
<dbReference type="RefSeq" id="WP_239370615.1">
    <property type="nucleotide sequence ID" value="NZ_JAKREW010000072.1"/>
</dbReference>
<evidence type="ECO:0000313" key="2">
    <source>
        <dbReference type="Proteomes" id="UP001201701"/>
    </source>
</evidence>
<accession>A0ABS9QNT9</accession>
<organism evidence="1 2">
    <name type="scientific">Mesorhizobium retamae</name>
    <dbReference type="NCBI Taxonomy" id="2912854"/>
    <lineage>
        <taxon>Bacteria</taxon>
        <taxon>Pseudomonadati</taxon>
        <taxon>Pseudomonadota</taxon>
        <taxon>Alphaproteobacteria</taxon>
        <taxon>Hyphomicrobiales</taxon>
        <taxon>Phyllobacteriaceae</taxon>
        <taxon>Mesorhizobium</taxon>
    </lineage>
</organism>
<name>A0ABS9QNT9_9HYPH</name>
<gene>
    <name evidence="1" type="ORF">L4923_29200</name>
</gene>
<keyword evidence="2" id="KW-1185">Reference proteome</keyword>
<protein>
    <submittedName>
        <fullName evidence="1">Uncharacterized protein</fullName>
    </submittedName>
</protein>
<reference evidence="1 2" key="1">
    <citation type="submission" date="2022-02" db="EMBL/GenBank/DDBJ databases">
        <title>Draft genome sequence of Mezorhizobium retamae strain IRAMC:0171 isolated from Retama raetam nodules.</title>
        <authorList>
            <person name="Bengaied R."/>
            <person name="Sbissi I."/>
            <person name="Huber K."/>
            <person name="Ghodbane F."/>
            <person name="Nouioui I."/>
            <person name="Tarhouni M."/>
            <person name="Gtari M."/>
        </authorList>
    </citation>
    <scope>NUCLEOTIDE SEQUENCE [LARGE SCALE GENOMIC DNA]</scope>
    <source>
        <strain evidence="1 2">IRAMC:0171</strain>
    </source>
</reference>
<comment type="caution">
    <text evidence="1">The sequence shown here is derived from an EMBL/GenBank/DDBJ whole genome shotgun (WGS) entry which is preliminary data.</text>
</comment>